<evidence type="ECO:0000313" key="2">
    <source>
        <dbReference type="Proteomes" id="UP000593567"/>
    </source>
</evidence>
<protein>
    <submittedName>
        <fullName evidence="1">Uncharacterized protein</fullName>
    </submittedName>
</protein>
<organism evidence="1 2">
    <name type="scientific">Bugula neritina</name>
    <name type="common">Brown bryozoan</name>
    <name type="synonym">Sertularia neritina</name>
    <dbReference type="NCBI Taxonomy" id="10212"/>
    <lineage>
        <taxon>Eukaryota</taxon>
        <taxon>Metazoa</taxon>
        <taxon>Spiralia</taxon>
        <taxon>Lophotrochozoa</taxon>
        <taxon>Bryozoa</taxon>
        <taxon>Gymnolaemata</taxon>
        <taxon>Cheilostomatida</taxon>
        <taxon>Flustrina</taxon>
        <taxon>Buguloidea</taxon>
        <taxon>Bugulidae</taxon>
        <taxon>Bugula</taxon>
    </lineage>
</organism>
<evidence type="ECO:0000313" key="1">
    <source>
        <dbReference type="EMBL" id="KAF6039848.1"/>
    </source>
</evidence>
<comment type="caution">
    <text evidence="1">The sequence shown here is derived from an EMBL/GenBank/DDBJ whole genome shotgun (WGS) entry which is preliminary data.</text>
</comment>
<name>A0A7J7KNY0_BUGNE</name>
<gene>
    <name evidence="1" type="ORF">EB796_001845</name>
</gene>
<reference evidence="1" key="1">
    <citation type="submission" date="2020-06" db="EMBL/GenBank/DDBJ databases">
        <title>Draft genome of Bugula neritina, a colonial animal packing powerful symbionts and potential medicines.</title>
        <authorList>
            <person name="Rayko M."/>
        </authorList>
    </citation>
    <scope>NUCLEOTIDE SEQUENCE [LARGE SCALE GENOMIC DNA]</scope>
    <source>
        <strain evidence="1">Kwan_BN1</strain>
    </source>
</reference>
<sequence>MTHWPVDSLFFNLELKMKVKKVDTRSFLDSISLLRVCQWLIGASDTTCTRGKSLRTDVVDITTWRTTLIY</sequence>
<keyword evidence="2" id="KW-1185">Reference proteome</keyword>
<dbReference type="EMBL" id="VXIV02000206">
    <property type="protein sequence ID" value="KAF6039848.1"/>
    <property type="molecule type" value="Genomic_DNA"/>
</dbReference>
<accession>A0A7J7KNY0</accession>
<dbReference type="Proteomes" id="UP000593567">
    <property type="component" value="Unassembled WGS sequence"/>
</dbReference>
<proteinExistence type="predicted"/>
<dbReference type="AlphaFoldDB" id="A0A7J7KNY0"/>